<dbReference type="PANTHER" id="PTHR33823:SF4">
    <property type="entry name" value="GENERAL STRESS PROTEIN 16O"/>
    <property type="match status" value="1"/>
</dbReference>
<keyword evidence="7" id="KW-1185">Reference proteome</keyword>
<evidence type="ECO:0000256" key="3">
    <source>
        <dbReference type="ARBA" id="ARBA00022833"/>
    </source>
</evidence>
<evidence type="ECO:0000256" key="2">
    <source>
        <dbReference type="ARBA" id="ARBA00022771"/>
    </source>
</evidence>
<dbReference type="PROSITE" id="PS51128">
    <property type="entry name" value="ZF_DKSA_2"/>
    <property type="match status" value="1"/>
</dbReference>
<evidence type="ECO:0000313" key="7">
    <source>
        <dbReference type="Proteomes" id="UP000810171"/>
    </source>
</evidence>
<organism evidence="6 7">
    <name type="scientific">Marinobacterium alkalitolerans</name>
    <dbReference type="NCBI Taxonomy" id="1542925"/>
    <lineage>
        <taxon>Bacteria</taxon>
        <taxon>Pseudomonadati</taxon>
        <taxon>Pseudomonadota</taxon>
        <taxon>Gammaproteobacteria</taxon>
        <taxon>Oceanospirillales</taxon>
        <taxon>Oceanospirillaceae</taxon>
        <taxon>Marinobacterium</taxon>
    </lineage>
</organism>
<name>A0ABS3ZED2_9GAMM</name>
<dbReference type="Proteomes" id="UP000810171">
    <property type="component" value="Unassembled WGS sequence"/>
</dbReference>
<accession>A0ABS3ZED2</accession>
<dbReference type="Gene3D" id="1.20.120.910">
    <property type="entry name" value="DksA, coiled-coil domain"/>
    <property type="match status" value="1"/>
</dbReference>
<dbReference type="RefSeq" id="WP_209288333.1">
    <property type="nucleotide sequence ID" value="NZ_JACVEW010000022.1"/>
</dbReference>
<reference evidence="6 7" key="1">
    <citation type="submission" date="2020-09" db="EMBL/GenBank/DDBJ databases">
        <authorList>
            <person name="Tanuku N.R.S."/>
        </authorList>
    </citation>
    <scope>NUCLEOTIDE SEQUENCE [LARGE SCALE GENOMIC DNA]</scope>
    <source>
        <strain evidence="6 7">AK62</strain>
    </source>
</reference>
<proteinExistence type="predicted"/>
<feature type="zinc finger region" description="dksA C4-type" evidence="4">
    <location>
        <begin position="92"/>
        <end position="116"/>
    </location>
</feature>
<evidence type="ECO:0000256" key="1">
    <source>
        <dbReference type="ARBA" id="ARBA00022723"/>
    </source>
</evidence>
<dbReference type="EMBL" id="JACVEW010000022">
    <property type="protein sequence ID" value="MBP0049648.1"/>
    <property type="molecule type" value="Genomic_DNA"/>
</dbReference>
<dbReference type="InterPro" id="IPR000962">
    <property type="entry name" value="Znf_DskA_TraR"/>
</dbReference>
<feature type="domain" description="Zinc finger DksA/TraR C4-type" evidence="5">
    <location>
        <begin position="89"/>
        <end position="118"/>
    </location>
</feature>
<comment type="caution">
    <text evidence="6">The sequence shown here is derived from an EMBL/GenBank/DDBJ whole genome shotgun (WGS) entry which is preliminary data.</text>
</comment>
<dbReference type="Pfam" id="PF01258">
    <property type="entry name" value="zf-dskA_traR"/>
    <property type="match status" value="1"/>
</dbReference>
<evidence type="ECO:0000313" key="6">
    <source>
        <dbReference type="EMBL" id="MBP0049648.1"/>
    </source>
</evidence>
<keyword evidence="2" id="KW-0863">Zinc-finger</keyword>
<keyword evidence="1" id="KW-0479">Metal-binding</keyword>
<keyword evidence="3" id="KW-0862">Zinc</keyword>
<evidence type="ECO:0000259" key="5">
    <source>
        <dbReference type="Pfam" id="PF01258"/>
    </source>
</evidence>
<evidence type="ECO:0000256" key="4">
    <source>
        <dbReference type="PROSITE-ProRule" id="PRU00510"/>
    </source>
</evidence>
<gene>
    <name evidence="6" type="ORF">H9C73_12995</name>
</gene>
<sequence>MSAVMSQDELQGIAEELHELLDTLHEELGEELKKIEHARHLLRQVPEGKTERQSALELARRLELEHLRQHLDTIAACNEALERINRGHYGRCVECGEAIELNLLRADPLISTCMACQG</sequence>
<dbReference type="PANTHER" id="PTHR33823">
    <property type="entry name" value="RNA POLYMERASE-BINDING TRANSCRIPTION FACTOR DKSA-RELATED"/>
    <property type="match status" value="1"/>
</dbReference>
<protein>
    <submittedName>
        <fullName evidence="6">TraR/DksA C4-type zinc finger protein</fullName>
    </submittedName>
</protein>